<name>A0AAN7W6I9_9SACH</name>
<dbReference type="Proteomes" id="UP001306508">
    <property type="component" value="Unassembled WGS sequence"/>
</dbReference>
<dbReference type="SMART" id="SM00353">
    <property type="entry name" value="HLH"/>
    <property type="match status" value="1"/>
</dbReference>
<dbReference type="PROSITE" id="PS50888">
    <property type="entry name" value="BHLH"/>
    <property type="match status" value="1"/>
</dbReference>
<dbReference type="InterPro" id="IPR036638">
    <property type="entry name" value="HLH_DNA-bd_sf"/>
</dbReference>
<dbReference type="Gene3D" id="4.10.280.10">
    <property type="entry name" value="Helix-loop-helix DNA-binding domain"/>
    <property type="match status" value="1"/>
</dbReference>
<feature type="region of interest" description="Disordered" evidence="1">
    <location>
        <begin position="243"/>
        <end position="289"/>
    </location>
</feature>
<evidence type="ECO:0000313" key="4">
    <source>
        <dbReference type="Proteomes" id="UP001306508"/>
    </source>
</evidence>
<protein>
    <recommendedName>
        <fullName evidence="2">BHLH domain-containing protein</fullName>
    </recommendedName>
</protein>
<dbReference type="EMBL" id="JAWIZZ010000006">
    <property type="protein sequence ID" value="KAK5782329.1"/>
    <property type="molecule type" value="Genomic_DNA"/>
</dbReference>
<feature type="compositionally biased region" description="Polar residues" evidence="1">
    <location>
        <begin position="243"/>
        <end position="252"/>
    </location>
</feature>
<keyword evidence="4" id="KW-1185">Reference proteome</keyword>
<feature type="compositionally biased region" description="Low complexity" evidence="1">
    <location>
        <begin position="376"/>
        <end position="403"/>
    </location>
</feature>
<feature type="compositionally biased region" description="Polar residues" evidence="1">
    <location>
        <begin position="262"/>
        <end position="279"/>
    </location>
</feature>
<feature type="domain" description="BHLH" evidence="2">
    <location>
        <begin position="440"/>
        <end position="494"/>
    </location>
</feature>
<dbReference type="InterPro" id="IPR011598">
    <property type="entry name" value="bHLH_dom"/>
</dbReference>
<reference evidence="4" key="1">
    <citation type="submission" date="2023-07" db="EMBL/GenBank/DDBJ databases">
        <title>A draft genome of Kazachstania heterogenica Y-27499.</title>
        <authorList>
            <person name="Donic C."/>
            <person name="Kralova J.S."/>
            <person name="Fidel L."/>
            <person name="Ben-Dor S."/>
            <person name="Jung S."/>
        </authorList>
    </citation>
    <scope>NUCLEOTIDE SEQUENCE [LARGE SCALE GENOMIC DNA]</scope>
    <source>
        <strain evidence="4">Y27499</strain>
    </source>
</reference>
<proteinExistence type="predicted"/>
<evidence type="ECO:0000256" key="1">
    <source>
        <dbReference type="SAM" id="MobiDB-lite"/>
    </source>
</evidence>
<accession>A0AAN7W6I9</accession>
<evidence type="ECO:0000259" key="2">
    <source>
        <dbReference type="PROSITE" id="PS50888"/>
    </source>
</evidence>
<feature type="compositionally biased region" description="Polar residues" evidence="1">
    <location>
        <begin position="405"/>
        <end position="422"/>
    </location>
</feature>
<dbReference type="SUPFAM" id="SSF47459">
    <property type="entry name" value="HLH, helix-loop-helix DNA-binding domain"/>
    <property type="match status" value="1"/>
</dbReference>
<sequence>MMEINPSKSILDQVDEYLHENHNFTDKSNNDHINNNKSNNINIPIHNDIHLLERELSKSHEHYSISNINNNSNVNYNDKNDGWIPHNIQLDLDKLSHSIFQENSFHNSNNIPNFSNIPDTYYNSTHTFTSTNHPLHIHKEINSMLNIPVASSLSPTVSPLIAPNQASMNGIQVTPFMHPLTLKTDFGCDNKNTFTSNIDNRHSIVSDSVSMLDPLSTLNNNINDITVTDDYGSKIVPLTRSISKNENSNMKNKISVPKKSHSMSGQSATPRSDQSTKVVKNSPYMKPNRSLRRFSKSKTSLENTPILPSTNITTITTPILNSSNSNNNNSNKVQGNIPGNIDDVAFQLPESSVILNKSPISLNPNIDYGAALPPYTNNSNPSNTTITNSTNDSESSNTISDNTNKNRISTENVKENNSNISSIEKRPRSKSRVGRIKDESKREIHKVAEQERRNRLNNALSELASLVPEELKKTVSIPSKATTAELACVYIRQLKDQLAKRDS</sequence>
<comment type="caution">
    <text evidence="3">The sequence shown here is derived from an EMBL/GenBank/DDBJ whole genome shotgun (WGS) entry which is preliminary data.</text>
</comment>
<organism evidence="3 4">
    <name type="scientific">Arxiozyma heterogenica</name>
    <dbReference type="NCBI Taxonomy" id="278026"/>
    <lineage>
        <taxon>Eukaryota</taxon>
        <taxon>Fungi</taxon>
        <taxon>Dikarya</taxon>
        <taxon>Ascomycota</taxon>
        <taxon>Saccharomycotina</taxon>
        <taxon>Saccharomycetes</taxon>
        <taxon>Saccharomycetales</taxon>
        <taxon>Saccharomycetaceae</taxon>
        <taxon>Arxiozyma</taxon>
    </lineage>
</organism>
<evidence type="ECO:0000313" key="3">
    <source>
        <dbReference type="EMBL" id="KAK5782329.1"/>
    </source>
</evidence>
<feature type="compositionally biased region" description="Basic and acidic residues" evidence="1">
    <location>
        <begin position="435"/>
        <end position="444"/>
    </location>
</feature>
<feature type="region of interest" description="Disordered" evidence="1">
    <location>
        <begin position="373"/>
        <end position="444"/>
    </location>
</feature>
<gene>
    <name evidence="3" type="ORF">RI543_000264</name>
</gene>
<dbReference type="Pfam" id="PF00010">
    <property type="entry name" value="HLH"/>
    <property type="match status" value="1"/>
</dbReference>
<dbReference type="AlphaFoldDB" id="A0AAN7W6I9"/>
<dbReference type="GO" id="GO:0046983">
    <property type="term" value="F:protein dimerization activity"/>
    <property type="evidence" value="ECO:0007669"/>
    <property type="project" value="InterPro"/>
</dbReference>